<dbReference type="Proteomes" id="UP000838756">
    <property type="component" value="Unassembled WGS sequence"/>
</dbReference>
<evidence type="ECO:0000259" key="1">
    <source>
        <dbReference type="Pfam" id="PF07393"/>
    </source>
</evidence>
<gene>
    <name evidence="2" type="primary">jg3741</name>
    <name evidence="2" type="ORF">PAEG_LOCUS1368</name>
</gene>
<accession>A0A8S4QG91</accession>
<dbReference type="InterPro" id="IPR048627">
    <property type="entry name" value="Sec10_HB"/>
</dbReference>
<dbReference type="EMBL" id="CAKXAJ010004755">
    <property type="protein sequence ID" value="CAH2208869.1"/>
    <property type="molecule type" value="Genomic_DNA"/>
</dbReference>
<dbReference type="Pfam" id="PF07393">
    <property type="entry name" value="Sec10_HB"/>
    <property type="match status" value="1"/>
</dbReference>
<evidence type="ECO:0000313" key="3">
    <source>
        <dbReference type="Proteomes" id="UP000838756"/>
    </source>
</evidence>
<keyword evidence="3" id="KW-1185">Reference proteome</keyword>
<dbReference type="AlphaFoldDB" id="A0A8S4QG91"/>
<feature type="domain" description="Exocyst complex component Sec10-like alpha-helical bundle" evidence="1">
    <location>
        <begin position="1"/>
        <end position="56"/>
    </location>
</feature>
<reference evidence="2" key="1">
    <citation type="submission" date="2022-03" db="EMBL/GenBank/DDBJ databases">
        <authorList>
            <person name="Lindestad O."/>
        </authorList>
    </citation>
    <scope>NUCLEOTIDE SEQUENCE</scope>
</reference>
<organism evidence="2 3">
    <name type="scientific">Pararge aegeria aegeria</name>
    <dbReference type="NCBI Taxonomy" id="348720"/>
    <lineage>
        <taxon>Eukaryota</taxon>
        <taxon>Metazoa</taxon>
        <taxon>Ecdysozoa</taxon>
        <taxon>Arthropoda</taxon>
        <taxon>Hexapoda</taxon>
        <taxon>Insecta</taxon>
        <taxon>Pterygota</taxon>
        <taxon>Neoptera</taxon>
        <taxon>Endopterygota</taxon>
        <taxon>Lepidoptera</taxon>
        <taxon>Glossata</taxon>
        <taxon>Ditrysia</taxon>
        <taxon>Papilionoidea</taxon>
        <taxon>Nymphalidae</taxon>
        <taxon>Satyrinae</taxon>
        <taxon>Satyrini</taxon>
        <taxon>Parargina</taxon>
        <taxon>Pararge</taxon>
    </lineage>
</organism>
<proteinExistence type="predicted"/>
<comment type="caution">
    <text evidence="2">The sequence shown here is derived from an EMBL/GenBank/DDBJ whole genome shotgun (WGS) entry which is preliminary data.</text>
</comment>
<name>A0A8S4QG91_9NEOP</name>
<evidence type="ECO:0000313" key="2">
    <source>
        <dbReference type="EMBL" id="CAH2208869.1"/>
    </source>
</evidence>
<dbReference type="OrthoDB" id="125856at2759"/>
<sequence length="79" mass="8734">MIAICDVKEYRSAVCGRGPRAAPEPAHALFDTLHALCNLLLVKPENLHQVCEGETLISSNPNSRVFGFEHLFLVECRNA</sequence>
<protein>
    <submittedName>
        <fullName evidence="2">Jg3741 protein</fullName>
    </submittedName>
</protein>